<dbReference type="STRING" id="65357.A0A024G8I2"/>
<organism evidence="3 4">
    <name type="scientific">Albugo candida</name>
    <dbReference type="NCBI Taxonomy" id="65357"/>
    <lineage>
        <taxon>Eukaryota</taxon>
        <taxon>Sar</taxon>
        <taxon>Stramenopiles</taxon>
        <taxon>Oomycota</taxon>
        <taxon>Peronosporomycetes</taxon>
        <taxon>Albuginales</taxon>
        <taxon>Albuginaceae</taxon>
        <taxon>Albugo</taxon>
    </lineage>
</organism>
<dbReference type="AlphaFoldDB" id="A0A024G8I2"/>
<feature type="domain" description="Inositol polyphosphate-related phosphatase" evidence="2">
    <location>
        <begin position="354"/>
        <end position="725"/>
    </location>
</feature>
<evidence type="ECO:0000313" key="3">
    <source>
        <dbReference type="EMBL" id="CCI42850.1"/>
    </source>
</evidence>
<feature type="region of interest" description="Disordered" evidence="1">
    <location>
        <begin position="1"/>
        <end position="36"/>
    </location>
</feature>
<dbReference type="Gene3D" id="3.60.10.10">
    <property type="entry name" value="Endonuclease/exonuclease/phosphatase"/>
    <property type="match status" value="1"/>
</dbReference>
<dbReference type="Pfam" id="PF22669">
    <property type="entry name" value="Exo_endo_phos2"/>
    <property type="match status" value="1"/>
</dbReference>
<feature type="compositionally biased region" description="Basic residues" evidence="1">
    <location>
        <begin position="126"/>
        <end position="135"/>
    </location>
</feature>
<dbReference type="SMART" id="SM00128">
    <property type="entry name" value="IPPc"/>
    <property type="match status" value="1"/>
</dbReference>
<gene>
    <name evidence="3" type="ORF">BN9_036340</name>
</gene>
<dbReference type="Proteomes" id="UP000053237">
    <property type="component" value="Unassembled WGS sequence"/>
</dbReference>
<feature type="region of interest" description="Disordered" evidence="1">
    <location>
        <begin position="105"/>
        <end position="164"/>
    </location>
</feature>
<keyword evidence="4" id="KW-1185">Reference proteome</keyword>
<evidence type="ECO:0000256" key="1">
    <source>
        <dbReference type="SAM" id="MobiDB-lite"/>
    </source>
</evidence>
<dbReference type="InterPro" id="IPR036691">
    <property type="entry name" value="Endo/exonu/phosph_ase_sf"/>
</dbReference>
<evidence type="ECO:0000259" key="2">
    <source>
        <dbReference type="SMART" id="SM00128"/>
    </source>
</evidence>
<dbReference type="EMBL" id="CAIX01000040">
    <property type="protein sequence ID" value="CCI42850.1"/>
    <property type="molecule type" value="Genomic_DNA"/>
</dbReference>
<accession>A0A024G8I2</accession>
<dbReference type="SUPFAM" id="SSF56219">
    <property type="entry name" value="DNase I-like"/>
    <property type="match status" value="1"/>
</dbReference>
<feature type="compositionally biased region" description="Polar residues" evidence="1">
    <location>
        <begin position="136"/>
        <end position="157"/>
    </location>
</feature>
<dbReference type="PANTHER" id="PTHR11200:SF297">
    <property type="entry name" value="INOSITOL POLYPHOSPHATE-RELATED PHOSPHATASE DOMAIN-CONTAINING PROTEIN"/>
    <property type="match status" value="1"/>
</dbReference>
<proteinExistence type="predicted"/>
<protein>
    <recommendedName>
        <fullName evidence="2">Inositol polyphosphate-related phosphatase domain-containing protein</fullName>
    </recommendedName>
</protein>
<sequence length="917" mass="104059">MSAYMTSPPSSPQQTATKSQSNKLLNSFVSKSSRRRSSAMKDTFDLVHSKVDKVFQQSYHRKSEPNEYVTQKNGISIFLKDNHHDSSDIYREILRLNERVRELESENSELRNRCSAAENSNDQKSTSRKTYRRHSVASSFSLSDTPPDSSIHTQIESSHSDGSAKLKLPTLAPISKTKTHNGIIKSKSFADGFGYTGLTVQAAAAASHRSRSRRTTRESLNKYRAGYWNKAANIKSSFSCNNLTELASCNSSTVAKISDTHATARIGFQKMQSFRENDEEFTCTHQEVPIREEKTESGLFSVGGKHGYLEDTNRISELVEQRRPSSPSIEATASDQRLGGSLQLDPRLVDTCKGNIRVWTGTWNMGAADPFMENGVLMDDRRSSKYLKAFIPLGYHLYVLGVQESISENVYHAIEAHLNKNQSKKQYFRLELKNCDFMIKNHNYTGEAVIDAVRGRGDGAFVGTKFTGIAVFYAVEIQENLRLIRSGAHKFNLTSGSKGGVAVALMLNETTTIAFVNCHLDARNDTYRRDQIKTLNAYLGRVMGHHNFDLTFQFHHVVWMGDLNYRIVSIDSKRVLQLLGDGRVEELHKKYDGLLNDRRRNGGVFEGYTEPAMFPDFYPTYKKFPKRGFVDDSLPSWPTLVYRTIYKEPFYKGGKIKTRIPGWCDRILSHSLLVSESKLMPEKVLIEKGSVPVDNYRSVNDGEGMDVSDHSPVYATFILSFPREKSQDEGSITNSIDAYATSRGQNLCAPLQKDDIRRATIGESYFDQAHVVRRINRVLHFRPVSTVLHVHNVRLMVQDIVVVPKRTRLVAPLVGEDPQTVKQCDILGERRHQHNGWDLSLNAVLQHRRPLRQLHMLMWVKHDNIVGHCTLSLKRIARQEHGEVKFRVPLHHNSTRLYHDGHPVLVLFSLRSKTFAK</sequence>
<reference evidence="3 4" key="1">
    <citation type="submission" date="2012-05" db="EMBL/GenBank/DDBJ databases">
        <title>Recombination and specialization in a pathogen metapopulation.</title>
        <authorList>
            <person name="Gardiner A."/>
            <person name="Kemen E."/>
            <person name="Schultz-Larsen T."/>
            <person name="MacLean D."/>
            <person name="Van Oosterhout C."/>
            <person name="Jones J.D.G."/>
        </authorList>
    </citation>
    <scope>NUCLEOTIDE SEQUENCE [LARGE SCALE GENOMIC DNA]</scope>
    <source>
        <strain evidence="3 4">Ac Nc2</strain>
    </source>
</reference>
<feature type="compositionally biased region" description="Polar residues" evidence="1">
    <location>
        <begin position="1"/>
        <end position="29"/>
    </location>
</feature>
<dbReference type="OrthoDB" id="7862313at2759"/>
<dbReference type="InParanoid" id="A0A024G8I2"/>
<evidence type="ECO:0000313" key="4">
    <source>
        <dbReference type="Proteomes" id="UP000053237"/>
    </source>
</evidence>
<dbReference type="GO" id="GO:0004439">
    <property type="term" value="F:phosphatidylinositol-4,5-bisphosphate 5-phosphatase activity"/>
    <property type="evidence" value="ECO:0007669"/>
    <property type="project" value="TreeGrafter"/>
</dbReference>
<comment type="caution">
    <text evidence="3">The sequence shown here is derived from an EMBL/GenBank/DDBJ whole genome shotgun (WGS) entry which is preliminary data.</text>
</comment>
<dbReference type="GO" id="GO:0046856">
    <property type="term" value="P:phosphatidylinositol dephosphorylation"/>
    <property type="evidence" value="ECO:0007669"/>
    <property type="project" value="InterPro"/>
</dbReference>
<name>A0A024G8I2_9STRA</name>
<dbReference type="InterPro" id="IPR000300">
    <property type="entry name" value="IPPc"/>
</dbReference>
<dbReference type="PANTHER" id="PTHR11200">
    <property type="entry name" value="INOSITOL 5-PHOSPHATASE"/>
    <property type="match status" value="1"/>
</dbReference>
<dbReference type="InterPro" id="IPR046985">
    <property type="entry name" value="IP5"/>
</dbReference>